<reference evidence="2 3" key="1">
    <citation type="submission" date="2017-09" db="EMBL/GenBank/DDBJ databases">
        <title>WGS assembly of Aquilegia coerulea Goldsmith.</title>
        <authorList>
            <person name="Hodges S."/>
            <person name="Kramer E."/>
            <person name="Nordborg M."/>
            <person name="Tomkins J."/>
            <person name="Borevitz J."/>
            <person name="Derieg N."/>
            <person name="Yan J."/>
            <person name="Mihaltcheva S."/>
            <person name="Hayes R.D."/>
            <person name="Rokhsar D."/>
        </authorList>
    </citation>
    <scope>NUCLEOTIDE SEQUENCE [LARGE SCALE GENOMIC DNA]</scope>
    <source>
        <strain evidence="3">cv. Goldsmith</strain>
    </source>
</reference>
<dbReference type="EMBL" id="KZ305021">
    <property type="protein sequence ID" value="PIA59075.1"/>
    <property type="molecule type" value="Genomic_DNA"/>
</dbReference>
<protein>
    <submittedName>
        <fullName evidence="2">Uncharacterized protein</fullName>
    </submittedName>
</protein>
<accession>A0A2G5ETJ0</accession>
<dbReference type="AlphaFoldDB" id="A0A2G5ETJ0"/>
<feature type="transmembrane region" description="Helical" evidence="1">
    <location>
        <begin position="17"/>
        <end position="36"/>
    </location>
</feature>
<evidence type="ECO:0000313" key="3">
    <source>
        <dbReference type="Proteomes" id="UP000230069"/>
    </source>
</evidence>
<sequence length="71" mass="8134">MCQIIVSLFFKTMDHTIITGRVICRIIGFLIVVSLVSPSPTEFMSFSIYSSSLMTCCNEFFPFTFDFDGYH</sequence>
<keyword evidence="3" id="KW-1185">Reference proteome</keyword>
<evidence type="ECO:0000313" key="2">
    <source>
        <dbReference type="EMBL" id="PIA59075.1"/>
    </source>
</evidence>
<keyword evidence="1" id="KW-0812">Transmembrane</keyword>
<dbReference type="Proteomes" id="UP000230069">
    <property type="component" value="Unassembled WGS sequence"/>
</dbReference>
<keyword evidence="1" id="KW-0472">Membrane</keyword>
<organism evidence="2 3">
    <name type="scientific">Aquilegia coerulea</name>
    <name type="common">Rocky mountain columbine</name>
    <dbReference type="NCBI Taxonomy" id="218851"/>
    <lineage>
        <taxon>Eukaryota</taxon>
        <taxon>Viridiplantae</taxon>
        <taxon>Streptophyta</taxon>
        <taxon>Embryophyta</taxon>
        <taxon>Tracheophyta</taxon>
        <taxon>Spermatophyta</taxon>
        <taxon>Magnoliopsida</taxon>
        <taxon>Ranunculales</taxon>
        <taxon>Ranunculaceae</taxon>
        <taxon>Thalictroideae</taxon>
        <taxon>Aquilegia</taxon>
    </lineage>
</organism>
<gene>
    <name evidence="2" type="ORF">AQUCO_00400142v1</name>
</gene>
<proteinExistence type="predicted"/>
<evidence type="ECO:0000256" key="1">
    <source>
        <dbReference type="SAM" id="Phobius"/>
    </source>
</evidence>
<dbReference type="InParanoid" id="A0A2G5ETJ0"/>
<name>A0A2G5ETJ0_AQUCA</name>
<keyword evidence="1" id="KW-1133">Transmembrane helix</keyword>